<proteinExistence type="predicted"/>
<feature type="compositionally biased region" description="Polar residues" evidence="1">
    <location>
        <begin position="67"/>
        <end position="82"/>
    </location>
</feature>
<evidence type="ECO:0000313" key="3">
    <source>
        <dbReference type="Proteomes" id="UP000242525"/>
    </source>
</evidence>
<keyword evidence="3" id="KW-1185">Reference proteome</keyword>
<reference evidence="2" key="1">
    <citation type="submission" date="2014-03" db="EMBL/GenBank/DDBJ databases">
        <authorList>
            <person name="Casaregola S."/>
        </authorList>
    </citation>
    <scope>NUCLEOTIDE SEQUENCE [LARGE SCALE GENOMIC DNA]</scope>
    <source>
        <strain evidence="2">CLIB 918</strain>
    </source>
</reference>
<dbReference type="OrthoDB" id="4086769at2759"/>
<evidence type="ECO:0000313" key="2">
    <source>
        <dbReference type="EMBL" id="CDO52808.1"/>
    </source>
</evidence>
<feature type="compositionally biased region" description="Basic residues" evidence="1">
    <location>
        <begin position="86"/>
        <end position="101"/>
    </location>
</feature>
<comment type="caution">
    <text evidence="2">The sequence shown here is derived from an EMBL/GenBank/DDBJ whole genome shotgun (WGS) entry which is preliminary data.</text>
</comment>
<protein>
    <submittedName>
        <fullName evidence="2">Uncharacterized protein</fullName>
    </submittedName>
</protein>
<accession>A0A0J9X7N0</accession>
<feature type="compositionally biased region" description="Low complexity" evidence="1">
    <location>
        <begin position="166"/>
        <end position="184"/>
    </location>
</feature>
<feature type="compositionally biased region" description="Polar residues" evidence="1">
    <location>
        <begin position="210"/>
        <end position="222"/>
    </location>
</feature>
<feature type="region of interest" description="Disordered" evidence="1">
    <location>
        <begin position="1"/>
        <end position="131"/>
    </location>
</feature>
<dbReference type="EMBL" id="CCBN010000003">
    <property type="protein sequence ID" value="CDO52808.1"/>
    <property type="molecule type" value="Genomic_DNA"/>
</dbReference>
<feature type="region of interest" description="Disordered" evidence="1">
    <location>
        <begin position="157"/>
        <end position="229"/>
    </location>
</feature>
<evidence type="ECO:0000256" key="1">
    <source>
        <dbReference type="SAM" id="MobiDB-lite"/>
    </source>
</evidence>
<dbReference type="AlphaFoldDB" id="A0A0J9X7N0"/>
<sequence length="268" mass="29375">MEPTPPRTSIDEKSKHRRDSSRSSSLNDVARPVPPVPNKQQPLGRQCSSPTALPAKSKNTDPDPLTTPAQSAVSTDSNARDSSTQRHSRHSTGQHYHHRHDRRESGSSISSWSDAAPGFSDSGPARFPTAPNSIEIYDSLEREQEAIVNKLQREISVLKGEKARSRSQSTSSTSSISRRPSTRSVYSSSDTEDVHTAGTMLIPPSPLVAQRSTRASFGSSSGDDPMLASLKRENETLKKRLAELSQKLTEREKEVDALKSKLEHTVLV</sequence>
<dbReference type="Proteomes" id="UP000242525">
    <property type="component" value="Unassembled WGS sequence"/>
</dbReference>
<organism evidence="2 3">
    <name type="scientific">Geotrichum candidum</name>
    <name type="common">Oospora lactis</name>
    <name type="synonym">Dipodascus geotrichum</name>
    <dbReference type="NCBI Taxonomy" id="1173061"/>
    <lineage>
        <taxon>Eukaryota</taxon>
        <taxon>Fungi</taxon>
        <taxon>Dikarya</taxon>
        <taxon>Ascomycota</taxon>
        <taxon>Saccharomycotina</taxon>
        <taxon>Dipodascomycetes</taxon>
        <taxon>Dipodascales</taxon>
        <taxon>Dipodascaceae</taxon>
        <taxon>Geotrichum</taxon>
    </lineage>
</organism>
<feature type="compositionally biased region" description="Polar residues" evidence="1">
    <location>
        <begin position="38"/>
        <end position="51"/>
    </location>
</feature>
<name>A0A0J9X7N0_GEOCN</name>
<gene>
    <name evidence="2" type="ORF">BN980_GECA03s08084g</name>
</gene>